<evidence type="ECO:0000313" key="2">
    <source>
        <dbReference type="EMBL" id="ARU45310.2"/>
    </source>
</evidence>
<organism evidence="2 3">
    <name type="scientific">Corynebacterium silvaticum</name>
    <dbReference type="NCBI Taxonomy" id="2320431"/>
    <lineage>
        <taxon>Bacteria</taxon>
        <taxon>Bacillati</taxon>
        <taxon>Actinomycetota</taxon>
        <taxon>Actinomycetes</taxon>
        <taxon>Mycobacteriales</taxon>
        <taxon>Corynebacteriaceae</taxon>
        <taxon>Corynebacterium</taxon>
    </lineage>
</organism>
<dbReference type="RefSeq" id="WP_134873825.1">
    <property type="nucleotide sequence ID" value="NZ_CP021417.2"/>
</dbReference>
<dbReference type="Proteomes" id="UP000195652">
    <property type="component" value="Chromosome"/>
</dbReference>
<feature type="region of interest" description="Disordered" evidence="1">
    <location>
        <begin position="220"/>
        <end position="252"/>
    </location>
</feature>
<feature type="compositionally biased region" description="Acidic residues" evidence="1">
    <location>
        <begin position="224"/>
        <end position="233"/>
    </location>
</feature>
<protein>
    <submittedName>
        <fullName evidence="2">Uncharacterized protein</fullName>
    </submittedName>
</protein>
<dbReference type="GeneID" id="75006859"/>
<dbReference type="KEGG" id="csil:CBE74_00920"/>
<gene>
    <name evidence="2" type="ORF">CBE74_00920</name>
</gene>
<reference evidence="2 3" key="2">
    <citation type="journal article" date="2020" name="Antonie Van Leeuwenhoek">
        <title>Phylogenomic characterisation of a novel corynebacterial species pathogenic to animals.</title>
        <authorList>
            <person name="Moller J."/>
            <person name="Musella L."/>
            <person name="Melnikov V."/>
            <person name="Geissdorfer W."/>
            <person name="Burkovski A."/>
            <person name="Sangal V."/>
        </authorList>
    </citation>
    <scope>NUCLEOTIDE SEQUENCE [LARGE SCALE GENOMIC DNA]</scope>
    <source>
        <strain evidence="2 3">PO100/5</strain>
    </source>
</reference>
<dbReference type="AlphaFoldDB" id="A0A7Y4UPK4"/>
<evidence type="ECO:0000256" key="1">
    <source>
        <dbReference type="SAM" id="MobiDB-lite"/>
    </source>
</evidence>
<reference evidence="2 3" key="4">
    <citation type="journal article" date="2020" name="PLoS ONE">
        <title>Taxonomic classification of strain PO100/5 shows a broader geographic distribution and genetic markers of the recently described Corynebacterium silvaticum.</title>
        <authorList>
            <person name="Viana M.V.C."/>
            <person name="Profeta R."/>
            <person name="da Silva A.L."/>
            <person name="Hurtado R."/>
            <person name="Cerqueira J.C."/>
            <person name="Ribeiro B.F.S."/>
            <person name="Almeida M.O."/>
            <person name="Morais-Rodrigues F."/>
            <person name="Soares S.C."/>
            <person name="Oliveira M."/>
            <person name="Tavares L."/>
            <person name="Figueiredo H."/>
            <person name="Wattam A.R."/>
            <person name="Barh D."/>
            <person name="Ghosh P."/>
            <person name="Silva A."/>
            <person name="Azevedo V."/>
        </authorList>
    </citation>
    <scope>NUCLEOTIDE SEQUENCE [LARGE SCALE GENOMIC DNA]</scope>
    <source>
        <strain evidence="2 3">PO100/5</strain>
    </source>
</reference>
<accession>A0A7U5K8Q4</accession>
<sequence>MNQTKSKPQEQTLIVCPTGMLNRALKAAKTIAGNKDPYDVIQLRPYGEDGLAVCAVNDTTTFVASIETRIYRMGSEEDEVIEFPKTVLPAFIMATSGITKDSDVELLTGLHVAENQITITDETGIGLDIALVKVKRHQEPANIGDPRATITRVINQLKQTSDPGPVRPLPRQIMAVAKAASSMGSRPELYQCSYVHNHTAAVRIVAVTPIWAMSVLDRPGASQQDDEIEPESDLPEKTTLRVVETNPTKGIS</sequence>
<reference evidence="2 3" key="1">
    <citation type="journal article" date="2014" name="BMC Vet. Res.">
        <title>First report of Corynebacterium pseudotuberculosis from caseous lymphadenitis lesions in Black Alentejano pig (Sus scrofa domesticus).</title>
        <authorList>
            <person name="Oliveira M."/>
            <person name="Barroco C."/>
            <person name="Mottola C."/>
            <person name="Santos R."/>
            <person name="Lemsaddek A."/>
            <person name="Tavares L."/>
            <person name="Semedo-Lemsaddek T."/>
        </authorList>
    </citation>
    <scope>NUCLEOTIDE SEQUENCE [LARGE SCALE GENOMIC DNA]</scope>
    <source>
        <strain evidence="2 3">PO100/5</strain>
    </source>
</reference>
<keyword evidence="3" id="KW-1185">Reference proteome</keyword>
<evidence type="ECO:0000313" key="3">
    <source>
        <dbReference type="Proteomes" id="UP000195652"/>
    </source>
</evidence>
<reference evidence="2 3" key="3">
    <citation type="journal article" date="2020" name="Int. J. Syst. Evol. Microbiol.">
        <title>Corynebacterium silvaticum sp. nov., a unique group of NTTB corynebacteria in wild boar and roe deer.</title>
        <authorList>
            <person name="Dangel A."/>
            <person name="Berger A."/>
            <person name="Rau J."/>
            <person name="Eisenberg T."/>
            <person name="Kampfer P."/>
            <person name="Margos G."/>
            <person name="Contzen M."/>
            <person name="Busse H.J."/>
            <person name="Konrad R."/>
            <person name="Peters M."/>
            <person name="Sting R."/>
            <person name="Sing A."/>
        </authorList>
    </citation>
    <scope>NUCLEOTIDE SEQUENCE [LARGE SCALE GENOMIC DNA]</scope>
    <source>
        <strain evidence="2 3">PO100/5</strain>
    </source>
</reference>
<accession>A0A7Y4UPK4</accession>
<proteinExistence type="predicted"/>
<dbReference type="EMBL" id="CP021417">
    <property type="protein sequence ID" value="ARU45310.2"/>
    <property type="molecule type" value="Genomic_DNA"/>
</dbReference>
<name>A0A7Y4UPK4_9CORY</name>